<accession>A0A5B2XE13</accession>
<reference evidence="2 3" key="2">
    <citation type="submission" date="2019-09" db="EMBL/GenBank/DDBJ databases">
        <authorList>
            <person name="Jin C."/>
        </authorList>
    </citation>
    <scope>NUCLEOTIDE SEQUENCE [LARGE SCALE GENOMIC DNA]</scope>
    <source>
        <strain evidence="2 3">AN110305</strain>
    </source>
</reference>
<dbReference type="RefSeq" id="WP_149850099.1">
    <property type="nucleotide sequence ID" value="NZ_VUOB01000023.1"/>
</dbReference>
<reference evidence="2 3" key="1">
    <citation type="submission" date="2019-09" db="EMBL/GenBank/DDBJ databases">
        <title>Goodfellowia gen. nov., a new genus of the Pseudonocardineae related to Actinoalloteichus, containing Goodfellowia coeruleoviolacea gen. nov., comb. nov. gen. nov., comb. nov.</title>
        <authorList>
            <person name="Labeda D."/>
        </authorList>
    </citation>
    <scope>NUCLEOTIDE SEQUENCE [LARGE SCALE GENOMIC DNA]</scope>
    <source>
        <strain evidence="2 3">AN110305</strain>
    </source>
</reference>
<evidence type="ECO:0000256" key="1">
    <source>
        <dbReference type="SAM" id="MobiDB-lite"/>
    </source>
</evidence>
<protein>
    <submittedName>
        <fullName evidence="2">Uncharacterized protein</fullName>
    </submittedName>
</protein>
<keyword evidence="3" id="KW-1185">Reference proteome</keyword>
<dbReference type="Proteomes" id="UP000323454">
    <property type="component" value="Unassembled WGS sequence"/>
</dbReference>
<evidence type="ECO:0000313" key="3">
    <source>
        <dbReference type="Proteomes" id="UP000323454"/>
    </source>
</evidence>
<gene>
    <name evidence="2" type="ORF">F0L68_14620</name>
</gene>
<comment type="caution">
    <text evidence="2">The sequence shown here is derived from an EMBL/GenBank/DDBJ whole genome shotgun (WGS) entry which is preliminary data.</text>
</comment>
<dbReference type="EMBL" id="VUOB01000023">
    <property type="protein sequence ID" value="KAA2261937.1"/>
    <property type="molecule type" value="Genomic_DNA"/>
</dbReference>
<sequence length="94" mass="9985">MEPPPVELLSVEPPLVGLRLVGLRLVEPPPVELPPIELPPVELPPVELPSVGLPLVEPRPEASRLVGRCPAEPWPTSAWGSGARADFPAAEPGR</sequence>
<name>A0A5B2XE13_9PSEU</name>
<proteinExistence type="predicted"/>
<feature type="region of interest" description="Disordered" evidence="1">
    <location>
        <begin position="73"/>
        <end position="94"/>
    </location>
</feature>
<evidence type="ECO:0000313" key="2">
    <source>
        <dbReference type="EMBL" id="KAA2261937.1"/>
    </source>
</evidence>
<dbReference type="AlphaFoldDB" id="A0A5B2XE13"/>
<organism evidence="2 3">
    <name type="scientific">Solihabitans fulvus</name>
    <dbReference type="NCBI Taxonomy" id="1892852"/>
    <lineage>
        <taxon>Bacteria</taxon>
        <taxon>Bacillati</taxon>
        <taxon>Actinomycetota</taxon>
        <taxon>Actinomycetes</taxon>
        <taxon>Pseudonocardiales</taxon>
        <taxon>Pseudonocardiaceae</taxon>
        <taxon>Solihabitans</taxon>
    </lineage>
</organism>